<dbReference type="SUPFAM" id="SSF46689">
    <property type="entry name" value="Homeodomain-like"/>
    <property type="match status" value="1"/>
</dbReference>
<dbReference type="InterPro" id="IPR001647">
    <property type="entry name" value="HTH_TetR"/>
</dbReference>
<gene>
    <name evidence="4" type="ORF">GCM10009810_02380</name>
</gene>
<reference evidence="4 5" key="1">
    <citation type="journal article" date="2019" name="Int. J. Syst. Evol. Microbiol.">
        <title>The Global Catalogue of Microorganisms (GCM) 10K type strain sequencing project: providing services to taxonomists for standard genome sequencing and annotation.</title>
        <authorList>
            <consortium name="The Broad Institute Genomics Platform"/>
            <consortium name="The Broad Institute Genome Sequencing Center for Infectious Disease"/>
            <person name="Wu L."/>
            <person name="Ma J."/>
        </authorList>
    </citation>
    <scope>NUCLEOTIDE SEQUENCE [LARGE SCALE GENOMIC DNA]</scope>
    <source>
        <strain evidence="4 5">JCM 15591</strain>
    </source>
</reference>
<dbReference type="InterPro" id="IPR009057">
    <property type="entry name" value="Homeodomain-like_sf"/>
</dbReference>
<organism evidence="4 5">
    <name type="scientific">Nostocoides vanveenii</name>
    <dbReference type="NCBI Taxonomy" id="330835"/>
    <lineage>
        <taxon>Bacteria</taxon>
        <taxon>Bacillati</taxon>
        <taxon>Actinomycetota</taxon>
        <taxon>Actinomycetes</taxon>
        <taxon>Micrococcales</taxon>
        <taxon>Intrasporangiaceae</taxon>
        <taxon>Nostocoides</taxon>
    </lineage>
</organism>
<evidence type="ECO:0000256" key="2">
    <source>
        <dbReference type="PROSITE-ProRule" id="PRU00335"/>
    </source>
</evidence>
<dbReference type="Gene3D" id="1.10.357.10">
    <property type="entry name" value="Tetracycline Repressor, domain 2"/>
    <property type="match status" value="1"/>
</dbReference>
<sequence>MTSPREDLLAKIVLHYAEHGIRDTSLRSLAAAIGTSQRMLHYHFGSREDVLVAVIDAIAGGQAEQIGRLFDSEPDPVIAGERNWAATVDGAMGFGALWFELATHAMRHEPYAAQLAEVMVTAQLREFTRLYAKRTTPAHARRLARLTLAVGQGLIFDLLIDGDRAAADEAVREFSRMIQGELGPRQDG</sequence>
<accession>A0ABN2JZY2</accession>
<dbReference type="EMBL" id="BAAAPN010000003">
    <property type="protein sequence ID" value="GAA1745184.1"/>
    <property type="molecule type" value="Genomic_DNA"/>
</dbReference>
<dbReference type="Pfam" id="PF00440">
    <property type="entry name" value="TetR_N"/>
    <property type="match status" value="1"/>
</dbReference>
<feature type="DNA-binding region" description="H-T-H motif" evidence="2">
    <location>
        <begin position="25"/>
        <end position="44"/>
    </location>
</feature>
<evidence type="ECO:0000313" key="5">
    <source>
        <dbReference type="Proteomes" id="UP001501475"/>
    </source>
</evidence>
<keyword evidence="5" id="KW-1185">Reference proteome</keyword>
<dbReference type="SUPFAM" id="SSF48498">
    <property type="entry name" value="Tetracyclin repressor-like, C-terminal domain"/>
    <property type="match status" value="1"/>
</dbReference>
<evidence type="ECO:0000259" key="3">
    <source>
        <dbReference type="PROSITE" id="PS50977"/>
    </source>
</evidence>
<feature type="domain" description="HTH tetR-type" evidence="3">
    <location>
        <begin position="2"/>
        <end position="62"/>
    </location>
</feature>
<dbReference type="RefSeq" id="WP_344060923.1">
    <property type="nucleotide sequence ID" value="NZ_BAAAPN010000003.1"/>
</dbReference>
<name>A0ABN2JZY2_9MICO</name>
<evidence type="ECO:0000256" key="1">
    <source>
        <dbReference type="ARBA" id="ARBA00023125"/>
    </source>
</evidence>
<dbReference type="InterPro" id="IPR036271">
    <property type="entry name" value="Tet_transcr_reg_TetR-rel_C_sf"/>
</dbReference>
<keyword evidence="1 2" id="KW-0238">DNA-binding</keyword>
<dbReference type="PROSITE" id="PS50977">
    <property type="entry name" value="HTH_TETR_2"/>
    <property type="match status" value="1"/>
</dbReference>
<dbReference type="Proteomes" id="UP001501475">
    <property type="component" value="Unassembled WGS sequence"/>
</dbReference>
<protein>
    <submittedName>
        <fullName evidence="4">TetR/AcrR family transcriptional regulator</fullName>
    </submittedName>
</protein>
<proteinExistence type="predicted"/>
<evidence type="ECO:0000313" key="4">
    <source>
        <dbReference type="EMBL" id="GAA1745184.1"/>
    </source>
</evidence>
<comment type="caution">
    <text evidence="4">The sequence shown here is derived from an EMBL/GenBank/DDBJ whole genome shotgun (WGS) entry which is preliminary data.</text>
</comment>